<dbReference type="InterPro" id="IPR058982">
    <property type="entry name" value="Beta-barrel_AprE"/>
</dbReference>
<dbReference type="PRINTS" id="PR01490">
    <property type="entry name" value="RTXTOXIND"/>
</dbReference>
<evidence type="ECO:0000259" key="11">
    <source>
        <dbReference type="Pfam" id="PF26002"/>
    </source>
</evidence>
<evidence type="ECO:0000313" key="12">
    <source>
        <dbReference type="EMBL" id="AJA08082.1"/>
    </source>
</evidence>
<dbReference type="InterPro" id="IPR058781">
    <property type="entry name" value="HH_AprE-like"/>
</dbReference>
<keyword evidence="4 9" id="KW-1003">Cell membrane</keyword>
<dbReference type="KEGG" id="sphk:SKP52_05785"/>
<keyword evidence="6 9" id="KW-0812">Transmembrane</keyword>
<organism evidence="12 13">
    <name type="scientific">Sphingopyxis fribergensis</name>
    <dbReference type="NCBI Taxonomy" id="1515612"/>
    <lineage>
        <taxon>Bacteria</taxon>
        <taxon>Pseudomonadati</taxon>
        <taxon>Pseudomonadota</taxon>
        <taxon>Alphaproteobacteria</taxon>
        <taxon>Sphingomonadales</taxon>
        <taxon>Sphingomonadaceae</taxon>
        <taxon>Sphingopyxis</taxon>
    </lineage>
</organism>
<reference evidence="12 13" key="1">
    <citation type="journal article" date="2015" name="Int. J. Syst. Evol. Microbiol.">
        <title>Description of Sphingopyxis fribergensis sp. nov. - a soil bacterium with the ability to degrade styrene and phenylacetic acid.</title>
        <authorList>
            <person name="Oelschlagel M."/>
            <person name="Ruckert C."/>
            <person name="Kalinowski J."/>
            <person name="Schmidt G."/>
            <person name="Schlomann M."/>
            <person name="Tischler D."/>
        </authorList>
    </citation>
    <scope>NUCLEOTIDE SEQUENCE [LARGE SCALE GENOMIC DNA]</scope>
    <source>
        <strain evidence="12 13">Kp5.2</strain>
    </source>
</reference>
<evidence type="ECO:0000256" key="2">
    <source>
        <dbReference type="ARBA" id="ARBA00009477"/>
    </source>
</evidence>
<dbReference type="Gene3D" id="2.40.30.170">
    <property type="match status" value="1"/>
</dbReference>
<dbReference type="Pfam" id="PF26002">
    <property type="entry name" value="Beta-barrel_AprE"/>
    <property type="match status" value="1"/>
</dbReference>
<evidence type="ECO:0000256" key="1">
    <source>
        <dbReference type="ARBA" id="ARBA00004377"/>
    </source>
</evidence>
<gene>
    <name evidence="12" type="ORF">SKP52_05785</name>
</gene>
<evidence type="ECO:0000256" key="6">
    <source>
        <dbReference type="ARBA" id="ARBA00022692"/>
    </source>
</evidence>
<dbReference type="GO" id="GO:0015031">
    <property type="term" value="P:protein transport"/>
    <property type="evidence" value="ECO:0007669"/>
    <property type="project" value="InterPro"/>
</dbReference>
<evidence type="ECO:0000313" key="13">
    <source>
        <dbReference type="Proteomes" id="UP000030907"/>
    </source>
</evidence>
<evidence type="ECO:0000256" key="7">
    <source>
        <dbReference type="ARBA" id="ARBA00022989"/>
    </source>
</evidence>
<proteinExistence type="inferred from homology"/>
<dbReference type="STRING" id="1515612.SKP52_05785"/>
<feature type="transmembrane region" description="Helical" evidence="9">
    <location>
        <begin position="29"/>
        <end position="47"/>
    </location>
</feature>
<dbReference type="NCBIfam" id="TIGR01843">
    <property type="entry name" value="type_I_hlyD"/>
    <property type="match status" value="1"/>
</dbReference>
<dbReference type="PANTHER" id="PTHR30386:SF17">
    <property type="entry name" value="ALKALINE PROTEASE SECRETION PROTEIN APRE"/>
    <property type="match status" value="1"/>
</dbReference>
<dbReference type="Pfam" id="PF25994">
    <property type="entry name" value="HH_AprE"/>
    <property type="match status" value="1"/>
</dbReference>
<dbReference type="HOGENOM" id="CLU_023976_1_1_5"/>
<keyword evidence="8 9" id="KW-0472">Membrane</keyword>
<dbReference type="GO" id="GO:0005886">
    <property type="term" value="C:plasma membrane"/>
    <property type="evidence" value="ECO:0007669"/>
    <property type="project" value="UniProtKB-SubCell"/>
</dbReference>
<evidence type="ECO:0000256" key="4">
    <source>
        <dbReference type="ARBA" id="ARBA00022475"/>
    </source>
</evidence>
<dbReference type="EMBL" id="CP009122">
    <property type="protein sequence ID" value="AJA08082.1"/>
    <property type="molecule type" value="Genomic_DNA"/>
</dbReference>
<dbReference type="AlphaFoldDB" id="A0A0A7PJG8"/>
<keyword evidence="3 9" id="KW-0813">Transport</keyword>
<comment type="similarity">
    <text evidence="2 9">Belongs to the membrane fusion protein (MFP) (TC 8.A.1) family.</text>
</comment>
<sequence>MNAMSFGDDLHGEPLAVDTIDSPKRELRTGIWVAAAFFVGFLGWAAFTPLDAGAMAQGSVSVSGNRQAVQHKDGGIVTALMVTEGSEVRRGDILLKISASDIVAAERGLTGEVVALLAQRARLTAERDGARHIVRPVEFSSYLAGDRALADEAMRGQRLLFDARKRSGVTERGMLGQRIAQHNQQIGGYGAQMESNRIQQRLINEELTGLRTLSERGFVSTNRLRAVERSSAQLDGDFGALRSDVARLEEAIGESRLQMVSLDRQVIEEVATQLREVQVRLDELQPRLFATRERLTQSVVRAPSNGRVVGLKVFTVGGVVAPGEMLMEIVPQDKALVVLAKASPNDADDLTSGMQTQVRFSGIQERSLPILKGKISKVSADSFEDNRTGMEYFEIEVVVPPKEMKKIAALRGENSLRAGMPAEVMVPLRERTALGYLIEPLTQTLWRAGREH</sequence>
<dbReference type="InterPro" id="IPR010129">
    <property type="entry name" value="T1SS_HlyD"/>
</dbReference>
<dbReference type="InterPro" id="IPR050739">
    <property type="entry name" value="MFP"/>
</dbReference>
<name>A0A0A7PJG8_9SPHN</name>
<feature type="domain" description="AprE-like long alpha-helical hairpin" evidence="10">
    <location>
        <begin position="107"/>
        <end position="293"/>
    </location>
</feature>
<comment type="subcellular location">
    <subcellularLocation>
        <location evidence="1 9">Cell inner membrane</location>
        <topology evidence="1 9">Single-pass membrane protein</topology>
    </subcellularLocation>
</comment>
<accession>A0A0A7PJG8</accession>
<keyword evidence="5 9" id="KW-0997">Cell inner membrane</keyword>
<keyword evidence="13" id="KW-1185">Reference proteome</keyword>
<dbReference type="RefSeq" id="WP_228383834.1">
    <property type="nucleotide sequence ID" value="NZ_CP009122.1"/>
</dbReference>
<evidence type="ECO:0000256" key="5">
    <source>
        <dbReference type="ARBA" id="ARBA00022519"/>
    </source>
</evidence>
<evidence type="ECO:0000256" key="9">
    <source>
        <dbReference type="RuleBase" id="RU365093"/>
    </source>
</evidence>
<evidence type="ECO:0000259" key="10">
    <source>
        <dbReference type="Pfam" id="PF25994"/>
    </source>
</evidence>
<evidence type="ECO:0000256" key="8">
    <source>
        <dbReference type="ARBA" id="ARBA00023136"/>
    </source>
</evidence>
<protein>
    <recommendedName>
        <fullName evidence="9">Membrane fusion protein (MFP) family protein</fullName>
    </recommendedName>
</protein>
<evidence type="ECO:0000256" key="3">
    <source>
        <dbReference type="ARBA" id="ARBA00022448"/>
    </source>
</evidence>
<dbReference type="Proteomes" id="UP000030907">
    <property type="component" value="Chromosome"/>
</dbReference>
<feature type="domain" description="AprE-like beta-barrel" evidence="11">
    <location>
        <begin position="336"/>
        <end position="427"/>
    </location>
</feature>
<keyword evidence="7 9" id="KW-1133">Transmembrane helix</keyword>
<dbReference type="PANTHER" id="PTHR30386">
    <property type="entry name" value="MEMBRANE FUSION SUBUNIT OF EMRAB-TOLC MULTIDRUG EFFLUX PUMP"/>
    <property type="match status" value="1"/>
</dbReference>